<dbReference type="Proteomes" id="UP000628448">
    <property type="component" value="Unassembled WGS sequence"/>
</dbReference>
<keyword evidence="5 7" id="KW-0472">Membrane</keyword>
<name>A0A931E3B3_9BACT</name>
<dbReference type="NCBIfam" id="TIGR04056">
    <property type="entry name" value="OMP_RagA_SusC"/>
    <property type="match status" value="1"/>
</dbReference>
<dbReference type="AlphaFoldDB" id="A0A931E3B3"/>
<evidence type="ECO:0000256" key="8">
    <source>
        <dbReference type="SAM" id="SignalP"/>
    </source>
</evidence>
<dbReference type="InterPro" id="IPR008969">
    <property type="entry name" value="CarboxyPept-like_regulatory"/>
</dbReference>
<feature type="chain" id="PRO_5038130456" evidence="8">
    <location>
        <begin position="26"/>
        <end position="985"/>
    </location>
</feature>
<dbReference type="SUPFAM" id="SSF56935">
    <property type="entry name" value="Porins"/>
    <property type="match status" value="1"/>
</dbReference>
<dbReference type="Gene3D" id="2.40.170.20">
    <property type="entry name" value="TonB-dependent receptor, beta-barrel domain"/>
    <property type="match status" value="1"/>
</dbReference>
<dbReference type="InterPro" id="IPR036942">
    <property type="entry name" value="Beta-barrel_TonB_sf"/>
</dbReference>
<evidence type="ECO:0000313" key="10">
    <source>
        <dbReference type="EMBL" id="MBG9376293.1"/>
    </source>
</evidence>
<protein>
    <submittedName>
        <fullName evidence="10">SusC/RagA family TonB-linked outer membrane protein</fullName>
    </submittedName>
</protein>
<evidence type="ECO:0000256" key="4">
    <source>
        <dbReference type="ARBA" id="ARBA00022692"/>
    </source>
</evidence>
<dbReference type="Gene3D" id="2.60.40.1120">
    <property type="entry name" value="Carboxypeptidase-like, regulatory domain"/>
    <property type="match status" value="1"/>
</dbReference>
<evidence type="ECO:0000313" key="11">
    <source>
        <dbReference type="Proteomes" id="UP000628448"/>
    </source>
</evidence>
<dbReference type="RefSeq" id="WP_196990305.1">
    <property type="nucleotide sequence ID" value="NZ_JADWYR010000001.1"/>
</dbReference>
<evidence type="ECO:0000256" key="1">
    <source>
        <dbReference type="ARBA" id="ARBA00004571"/>
    </source>
</evidence>
<dbReference type="InterPro" id="IPR012910">
    <property type="entry name" value="Plug_dom"/>
</dbReference>
<keyword evidence="4 7" id="KW-0812">Transmembrane</keyword>
<dbReference type="FunFam" id="2.170.130.10:FF:000008">
    <property type="entry name" value="SusC/RagA family TonB-linked outer membrane protein"/>
    <property type="match status" value="1"/>
</dbReference>
<dbReference type="InterPro" id="IPR037066">
    <property type="entry name" value="Plug_dom_sf"/>
</dbReference>
<proteinExistence type="inferred from homology"/>
<dbReference type="GO" id="GO:0009279">
    <property type="term" value="C:cell outer membrane"/>
    <property type="evidence" value="ECO:0007669"/>
    <property type="project" value="UniProtKB-SubCell"/>
</dbReference>
<reference evidence="10" key="1">
    <citation type="submission" date="2020-11" db="EMBL/GenBank/DDBJ databases">
        <title>Bacterial whole genome sequence for Panacibacter sp. DH6.</title>
        <authorList>
            <person name="Le V."/>
            <person name="Ko S."/>
            <person name="Ahn C.-Y."/>
            <person name="Oh H.-M."/>
        </authorList>
    </citation>
    <scope>NUCLEOTIDE SEQUENCE</scope>
    <source>
        <strain evidence="10">DH6</strain>
    </source>
</reference>
<dbReference type="Pfam" id="PF07715">
    <property type="entry name" value="Plug"/>
    <property type="match status" value="1"/>
</dbReference>
<evidence type="ECO:0000256" key="5">
    <source>
        <dbReference type="ARBA" id="ARBA00023136"/>
    </source>
</evidence>
<evidence type="ECO:0000259" key="9">
    <source>
        <dbReference type="Pfam" id="PF07715"/>
    </source>
</evidence>
<comment type="subcellular location">
    <subcellularLocation>
        <location evidence="1 7">Cell outer membrane</location>
        <topology evidence="1 7">Multi-pass membrane protein</topology>
    </subcellularLocation>
</comment>
<dbReference type="PROSITE" id="PS52016">
    <property type="entry name" value="TONB_DEPENDENT_REC_3"/>
    <property type="match status" value="1"/>
</dbReference>
<sequence>MTTTRLLRVLLLCPLLLLIMQQSWAQNKTVTGKVSDEKGSPVAGASVLAKGTSVGTSTDATGSFTLNVPASTNTLVISYVGYVSQEVSVSSATNVAVTLQPESSALNDVVVVGYGTVKKKDLTGAVATVREKDFNKGNFTAPDQLIQGKVAGVQVLNNSGQPGGASTVKIRGNSSIRAGSQPLYVVDGVPLDGRSARPGGSGQGIGTSPDANPLNFINPNDIASIDVLKDASATAIYGSRAAYGVIIITTKRGKVGQPKLDINSNIGTSSILKRIETLNGDEYRKALSDYGLTSGDNGDNVDAFDAILRNGFQQNYSVAMSGGTENGRYRLSAGYLDQQGIILKSAFKKVSANFSGNYKFLDSKKLGLDVNIITTQTREDIPPVSNDAGFTGNIVGQALQWNPTQALYNDDGSLNILRGSTTVNPVAMSEAYDDVTKVTTVLASISPYYKITKDLEYRFLYSINYGTGIRRSQIASFINLENIIDRGFAYYGNNELTTQQITHTLNFNKELSSNLSLNALVGYEYMRFDNKGTNMSARDFGTYPIAYTNYFQYSSQASRGMGSFADPTTELQSYFGRAILNLMDKYRVTATLRADGSSKFGENNRYGYFPSFAASWTVSNEEFFKGVTFVNSLVIRGGWGKTGTQDVPAGSSKFRYTPNGIGSIGLSNYQNSDLKWQADQQTNIGADFGLFKNRITATVDYFKKTTTGLLYPTVTPQPAPPGAPPTWKNLDGTIVNKGVEVTLNTQIINKNNFSWDFGINATFVKNNVSGLPAPIQTGSLSGQGISGATAQVIQNDLPVNAFFTKQYQGLDKDGFAIYTDDGYTLYYVGNPNPTTILGLSTSLSYKKLSFTANMNGAFGQDIYNNTLNTVLPIGNLGSRNIAKSLIGLGESRANPISPSSRYLEKGNYMKLANATFSYNVGSIGKVFKSMNVFVTGTNLFVITKFTGFDPEVNTDKNVNGVPSVGIEYTPYPSARTFLFGLNFSL</sequence>
<organism evidence="10 11">
    <name type="scientific">Panacibacter microcysteis</name>
    <dbReference type="NCBI Taxonomy" id="2793269"/>
    <lineage>
        <taxon>Bacteria</taxon>
        <taxon>Pseudomonadati</taxon>
        <taxon>Bacteroidota</taxon>
        <taxon>Chitinophagia</taxon>
        <taxon>Chitinophagales</taxon>
        <taxon>Chitinophagaceae</taxon>
        <taxon>Panacibacter</taxon>
    </lineage>
</organism>
<dbReference type="InterPro" id="IPR023997">
    <property type="entry name" value="TonB-dep_OMP_SusC/RagA_CS"/>
</dbReference>
<feature type="signal peptide" evidence="8">
    <location>
        <begin position="1"/>
        <end position="25"/>
    </location>
</feature>
<gene>
    <name evidence="10" type="ORF">I5907_08600</name>
</gene>
<dbReference type="Pfam" id="PF13715">
    <property type="entry name" value="CarbopepD_reg_2"/>
    <property type="match status" value="1"/>
</dbReference>
<evidence type="ECO:0000256" key="2">
    <source>
        <dbReference type="ARBA" id="ARBA00022448"/>
    </source>
</evidence>
<dbReference type="SUPFAM" id="SSF49464">
    <property type="entry name" value="Carboxypeptidase regulatory domain-like"/>
    <property type="match status" value="1"/>
</dbReference>
<dbReference type="EMBL" id="JADWYR010000001">
    <property type="protein sequence ID" value="MBG9376293.1"/>
    <property type="molecule type" value="Genomic_DNA"/>
</dbReference>
<dbReference type="InterPro" id="IPR023996">
    <property type="entry name" value="TonB-dep_OMP_SusC/RagA"/>
</dbReference>
<evidence type="ECO:0000256" key="3">
    <source>
        <dbReference type="ARBA" id="ARBA00022452"/>
    </source>
</evidence>
<comment type="caution">
    <text evidence="10">The sequence shown here is derived from an EMBL/GenBank/DDBJ whole genome shotgun (WGS) entry which is preliminary data.</text>
</comment>
<dbReference type="NCBIfam" id="TIGR04057">
    <property type="entry name" value="SusC_RagA_signa"/>
    <property type="match status" value="1"/>
</dbReference>
<keyword evidence="8" id="KW-0732">Signal</keyword>
<keyword evidence="3 7" id="KW-1134">Transmembrane beta strand</keyword>
<feature type="domain" description="TonB-dependent receptor plug" evidence="9">
    <location>
        <begin position="118"/>
        <end position="245"/>
    </location>
</feature>
<dbReference type="InterPro" id="IPR039426">
    <property type="entry name" value="TonB-dep_rcpt-like"/>
</dbReference>
<dbReference type="Gene3D" id="2.170.130.10">
    <property type="entry name" value="TonB-dependent receptor, plug domain"/>
    <property type="match status" value="1"/>
</dbReference>
<keyword evidence="2 7" id="KW-0813">Transport</keyword>
<evidence type="ECO:0000256" key="7">
    <source>
        <dbReference type="PROSITE-ProRule" id="PRU01360"/>
    </source>
</evidence>
<accession>A0A931E3B3</accession>
<comment type="similarity">
    <text evidence="7">Belongs to the TonB-dependent receptor family.</text>
</comment>
<keyword evidence="6 7" id="KW-0998">Cell outer membrane</keyword>
<keyword evidence="11" id="KW-1185">Reference proteome</keyword>
<evidence type="ECO:0000256" key="6">
    <source>
        <dbReference type="ARBA" id="ARBA00023237"/>
    </source>
</evidence>